<dbReference type="CDD" id="cd00093">
    <property type="entry name" value="HTH_XRE"/>
    <property type="match status" value="1"/>
</dbReference>
<dbReference type="SMART" id="SM00530">
    <property type="entry name" value="HTH_XRE"/>
    <property type="match status" value="1"/>
</dbReference>
<protein>
    <submittedName>
        <fullName evidence="5">XRE family transcriptional regulator</fullName>
    </submittedName>
</protein>
<dbReference type="InterPro" id="IPR050807">
    <property type="entry name" value="TransReg_Diox_bact_type"/>
</dbReference>
<dbReference type="Gene3D" id="2.60.120.10">
    <property type="entry name" value="Jelly Rolls"/>
    <property type="match status" value="1"/>
</dbReference>
<organism evidence="5 6">
    <name type="scientific">Microvirgula aerodenitrificans</name>
    <dbReference type="NCBI Taxonomy" id="57480"/>
    <lineage>
        <taxon>Bacteria</taxon>
        <taxon>Pseudomonadati</taxon>
        <taxon>Pseudomonadota</taxon>
        <taxon>Betaproteobacteria</taxon>
        <taxon>Neisseriales</taxon>
        <taxon>Aquaspirillaceae</taxon>
        <taxon>Microvirgula</taxon>
    </lineage>
</organism>
<evidence type="ECO:0000256" key="2">
    <source>
        <dbReference type="ARBA" id="ARBA00023125"/>
    </source>
</evidence>
<dbReference type="Pfam" id="PF01381">
    <property type="entry name" value="HTH_3"/>
    <property type="match status" value="1"/>
</dbReference>
<dbReference type="AlphaFoldDB" id="A0A2S0P8C5"/>
<dbReference type="CDD" id="cd02209">
    <property type="entry name" value="cupin_XRE_C"/>
    <property type="match status" value="1"/>
</dbReference>
<evidence type="ECO:0000256" key="1">
    <source>
        <dbReference type="ARBA" id="ARBA00023015"/>
    </source>
</evidence>
<dbReference type="SUPFAM" id="SSF51182">
    <property type="entry name" value="RmlC-like cupins"/>
    <property type="match status" value="1"/>
</dbReference>
<dbReference type="InterPro" id="IPR011051">
    <property type="entry name" value="RmlC_Cupin_sf"/>
</dbReference>
<name>A0A2S0P8C5_9NEIS</name>
<dbReference type="PROSITE" id="PS50943">
    <property type="entry name" value="HTH_CROC1"/>
    <property type="match status" value="1"/>
</dbReference>
<dbReference type="KEGG" id="maer:DAI18_06015"/>
<dbReference type="GO" id="GO:0005829">
    <property type="term" value="C:cytosol"/>
    <property type="evidence" value="ECO:0007669"/>
    <property type="project" value="TreeGrafter"/>
</dbReference>
<keyword evidence="3" id="KW-0804">Transcription</keyword>
<dbReference type="InterPro" id="IPR014710">
    <property type="entry name" value="RmlC-like_jellyroll"/>
</dbReference>
<keyword evidence="2" id="KW-0238">DNA-binding</keyword>
<evidence type="ECO:0000313" key="5">
    <source>
        <dbReference type="EMBL" id="AVY93650.1"/>
    </source>
</evidence>
<dbReference type="Gene3D" id="1.10.260.40">
    <property type="entry name" value="lambda repressor-like DNA-binding domains"/>
    <property type="match status" value="1"/>
</dbReference>
<dbReference type="Pfam" id="PF07883">
    <property type="entry name" value="Cupin_2"/>
    <property type="match status" value="1"/>
</dbReference>
<dbReference type="OrthoDB" id="9810578at2"/>
<dbReference type="RefSeq" id="WP_107888927.1">
    <property type="nucleotide sequence ID" value="NZ_CP028519.1"/>
</dbReference>
<dbReference type="STRING" id="1122240.GCA_000620105_01257"/>
<gene>
    <name evidence="5" type="ORF">DAI18_06015</name>
</gene>
<proteinExistence type="predicted"/>
<evidence type="ECO:0000313" key="6">
    <source>
        <dbReference type="Proteomes" id="UP000244173"/>
    </source>
</evidence>
<accession>A0A2S0P8C5</accession>
<dbReference type="PANTHER" id="PTHR46797:SF23">
    <property type="entry name" value="HTH-TYPE TRANSCRIPTIONAL REGULATOR SUTR"/>
    <property type="match status" value="1"/>
</dbReference>
<keyword evidence="1" id="KW-0805">Transcription regulation</keyword>
<dbReference type="InterPro" id="IPR010982">
    <property type="entry name" value="Lambda_DNA-bd_dom_sf"/>
</dbReference>
<dbReference type="InterPro" id="IPR001387">
    <property type="entry name" value="Cro/C1-type_HTH"/>
</dbReference>
<feature type="domain" description="HTH cro/C1-type" evidence="4">
    <location>
        <begin position="14"/>
        <end position="68"/>
    </location>
</feature>
<dbReference type="SUPFAM" id="SSF47413">
    <property type="entry name" value="lambda repressor-like DNA-binding domains"/>
    <property type="match status" value="1"/>
</dbReference>
<keyword evidence="6" id="KW-1185">Reference proteome</keyword>
<reference evidence="5 6" key="1">
    <citation type="submission" date="2018-04" db="EMBL/GenBank/DDBJ databases">
        <title>Denitrifier Microvirgula.</title>
        <authorList>
            <person name="Anderson E."/>
            <person name="Jang J."/>
            <person name="Ishii S."/>
        </authorList>
    </citation>
    <scope>NUCLEOTIDE SEQUENCE [LARGE SCALE GENOMIC DNA]</scope>
    <source>
        <strain evidence="5 6">BE2.4</strain>
    </source>
</reference>
<dbReference type="GO" id="GO:0003700">
    <property type="term" value="F:DNA-binding transcription factor activity"/>
    <property type="evidence" value="ECO:0007669"/>
    <property type="project" value="TreeGrafter"/>
</dbReference>
<evidence type="ECO:0000259" key="4">
    <source>
        <dbReference type="PROSITE" id="PS50943"/>
    </source>
</evidence>
<sequence>MNTDSVLANVSRNVRHARRLRGWSQERLAGAASVSRRMLVGIETGDSNVSLATLDRLAAALGLSFAELVRPADGEGRPPRAAPLQVWQGALPDSKGILMESLTHNGQTVELWVWRVAPGDRYDAEADAPGSHEMVWVTDGELVLQQGERVWRLAAGQSLTFHSDIDYSYRNEGTETVRFSKNVIVAAPPVPYSGS</sequence>
<dbReference type="PANTHER" id="PTHR46797">
    <property type="entry name" value="HTH-TYPE TRANSCRIPTIONAL REGULATOR"/>
    <property type="match status" value="1"/>
</dbReference>
<dbReference type="Proteomes" id="UP000244173">
    <property type="component" value="Chromosome"/>
</dbReference>
<dbReference type="EMBL" id="CP028519">
    <property type="protein sequence ID" value="AVY93650.1"/>
    <property type="molecule type" value="Genomic_DNA"/>
</dbReference>
<dbReference type="InterPro" id="IPR013096">
    <property type="entry name" value="Cupin_2"/>
</dbReference>
<dbReference type="GO" id="GO:0003677">
    <property type="term" value="F:DNA binding"/>
    <property type="evidence" value="ECO:0007669"/>
    <property type="project" value="UniProtKB-KW"/>
</dbReference>
<evidence type="ECO:0000256" key="3">
    <source>
        <dbReference type="ARBA" id="ARBA00023163"/>
    </source>
</evidence>